<dbReference type="SUPFAM" id="SSF53474">
    <property type="entry name" value="alpha/beta-Hydrolases"/>
    <property type="match status" value="1"/>
</dbReference>
<dbReference type="PANTHER" id="PTHR35602">
    <property type="entry name" value="ESTERASE YQIA-RELATED"/>
    <property type="match status" value="1"/>
</dbReference>
<dbReference type="Pfam" id="PF05728">
    <property type="entry name" value="UPF0227"/>
    <property type="match status" value="1"/>
</dbReference>
<dbReference type="RefSeq" id="WP_092913646.1">
    <property type="nucleotide sequence ID" value="NZ_FOXB01000040.1"/>
</dbReference>
<dbReference type="Proteomes" id="UP000199227">
    <property type="component" value="Unassembled WGS sequence"/>
</dbReference>
<proteinExistence type="predicted"/>
<name>A0A1I5T4E2_9BACT</name>
<gene>
    <name evidence="1" type="ORF">SAMN05216234_14012</name>
</gene>
<dbReference type="OrthoDB" id="9814831at2"/>
<organism evidence="1 2">
    <name type="scientific">Hydrogenimonas thermophila</name>
    <dbReference type="NCBI Taxonomy" id="223786"/>
    <lineage>
        <taxon>Bacteria</taxon>
        <taxon>Pseudomonadati</taxon>
        <taxon>Campylobacterota</taxon>
        <taxon>Epsilonproteobacteria</taxon>
        <taxon>Campylobacterales</taxon>
        <taxon>Hydrogenimonadaceae</taxon>
        <taxon>Hydrogenimonas</taxon>
    </lineage>
</organism>
<dbReference type="PANTHER" id="PTHR35602:SF3">
    <property type="entry name" value="ESTERASE YQIA"/>
    <property type="match status" value="1"/>
</dbReference>
<dbReference type="AlphaFoldDB" id="A0A1I5T4E2"/>
<reference evidence="1 2" key="1">
    <citation type="submission" date="2016-10" db="EMBL/GenBank/DDBJ databases">
        <authorList>
            <person name="de Groot N.N."/>
        </authorList>
    </citation>
    <scope>NUCLEOTIDE SEQUENCE [LARGE SCALE GENOMIC DNA]</scope>
    <source>
        <strain evidence="1 2">EP1-55-1</strain>
    </source>
</reference>
<dbReference type="EMBL" id="FOXB01000040">
    <property type="protein sequence ID" value="SFP77875.1"/>
    <property type="molecule type" value="Genomic_DNA"/>
</dbReference>
<evidence type="ECO:0000313" key="2">
    <source>
        <dbReference type="Proteomes" id="UP000199227"/>
    </source>
</evidence>
<keyword evidence="2" id="KW-1185">Reference proteome</keyword>
<dbReference type="InterPro" id="IPR008886">
    <property type="entry name" value="UPF0227/Esterase_YqiA"/>
</dbReference>
<accession>A0A1I5T4E2</accession>
<sequence>MIIYIHGFASSGMGAKAQIIRNHFKKEAIAPSLSYIPDLAVDTLKQLIERFVSYEPVHLIGSSLGGYYAIHLAETYDLKAVLINPSIKPYETLSAYVGNVTHFHDLTTFEWSNRHIEMLKQLEVKSISKPERFLLMLQTGDETLDYRVAKDKLQGANMIIEKGGSHAFDGFENHLKDIEQFFF</sequence>
<evidence type="ECO:0000313" key="1">
    <source>
        <dbReference type="EMBL" id="SFP77875.1"/>
    </source>
</evidence>
<dbReference type="InterPro" id="IPR029058">
    <property type="entry name" value="AB_hydrolase_fold"/>
</dbReference>
<dbReference type="Gene3D" id="3.40.50.1820">
    <property type="entry name" value="alpha/beta hydrolase"/>
    <property type="match status" value="1"/>
</dbReference>
<evidence type="ECO:0008006" key="3">
    <source>
        <dbReference type="Google" id="ProtNLM"/>
    </source>
</evidence>
<dbReference type="STRING" id="223786.SAMN05216234_14012"/>
<protein>
    <recommendedName>
        <fullName evidence="3">Esterase</fullName>
    </recommendedName>
</protein>